<keyword evidence="2" id="KW-0349">Heme</keyword>
<accession>A0A9W9UBV2</accession>
<evidence type="ECO:0000256" key="1">
    <source>
        <dbReference type="ARBA" id="ARBA00001970"/>
    </source>
</evidence>
<comment type="cofactor">
    <cofactor evidence="1">
        <name>heme b</name>
        <dbReference type="ChEBI" id="CHEBI:60344"/>
    </cofactor>
</comment>
<dbReference type="GO" id="GO:0046872">
    <property type="term" value="F:metal ion binding"/>
    <property type="evidence" value="ECO:0007669"/>
    <property type="project" value="UniProtKB-KW"/>
</dbReference>
<name>A0A9W9UBV2_PENBR</name>
<sequence length="329" mass="37600">MWTVKFPDDKPFVYSIFGIQYPTGQPNEEQSDLTTRFNDLITGHPDHVDRLIQDGCASIAGGRTHIWLAYWKSNARYESWWNQKEVVHFWNTLSAGSGMWREILKPSPRRTQYGTNQLSKTGMGHLGDRVSLGEHAGYWGCYRQRMADSATDKFATDSSSVCPHKAFKSDSDRVHFTEFPENLCFVVEGQDHSALTADERAYWFDNFDSSVNEWISDLVKSEPEAGILDARLCYEPESGTFRESEPRALNYNKKVQLFFFRDLGHMERIGRLHKGHADLRRRFLESYGPGGAMENGKICLWVETSVLKADEVECEYVGCVQGTGFMSRG</sequence>
<evidence type="ECO:0000256" key="4">
    <source>
        <dbReference type="ARBA" id="ARBA00023004"/>
    </source>
</evidence>
<reference evidence="6" key="2">
    <citation type="journal article" date="2023" name="IMA Fungus">
        <title>Comparative genomic study of the Penicillium genus elucidates a diverse pangenome and 15 lateral gene transfer events.</title>
        <authorList>
            <person name="Petersen C."/>
            <person name="Sorensen T."/>
            <person name="Nielsen M.R."/>
            <person name="Sondergaard T.E."/>
            <person name="Sorensen J.L."/>
            <person name="Fitzpatrick D.A."/>
            <person name="Frisvad J.C."/>
            <person name="Nielsen K.L."/>
        </authorList>
    </citation>
    <scope>NUCLEOTIDE SEQUENCE</scope>
    <source>
        <strain evidence="6">IBT 35673</strain>
    </source>
</reference>
<dbReference type="Proteomes" id="UP001147695">
    <property type="component" value="Unassembled WGS sequence"/>
</dbReference>
<gene>
    <name evidence="6" type="ORF">N7452_010109</name>
</gene>
<dbReference type="AlphaFoldDB" id="A0A9W9UBV2"/>
<evidence type="ECO:0000256" key="2">
    <source>
        <dbReference type="ARBA" id="ARBA00022617"/>
    </source>
</evidence>
<keyword evidence="3" id="KW-0479">Metal-binding</keyword>
<comment type="caution">
    <text evidence="6">The sequence shown here is derived from an EMBL/GenBank/DDBJ whole genome shotgun (WGS) entry which is preliminary data.</text>
</comment>
<dbReference type="GO" id="GO:0016829">
    <property type="term" value="F:lyase activity"/>
    <property type="evidence" value="ECO:0007669"/>
    <property type="project" value="UniProtKB-KW"/>
</dbReference>
<dbReference type="EMBL" id="JAPZBQ010000005">
    <property type="protein sequence ID" value="KAJ5329719.1"/>
    <property type="molecule type" value="Genomic_DNA"/>
</dbReference>
<organism evidence="6 7">
    <name type="scientific">Penicillium brevicompactum</name>
    <dbReference type="NCBI Taxonomy" id="5074"/>
    <lineage>
        <taxon>Eukaryota</taxon>
        <taxon>Fungi</taxon>
        <taxon>Dikarya</taxon>
        <taxon>Ascomycota</taxon>
        <taxon>Pezizomycotina</taxon>
        <taxon>Eurotiomycetes</taxon>
        <taxon>Eurotiomycetidae</taxon>
        <taxon>Eurotiales</taxon>
        <taxon>Aspergillaceae</taxon>
        <taxon>Penicillium</taxon>
    </lineage>
</organism>
<evidence type="ECO:0000256" key="5">
    <source>
        <dbReference type="ARBA" id="ARBA00023239"/>
    </source>
</evidence>
<protein>
    <submittedName>
        <fullName evidence="6">Heme-containing dehydratase</fullName>
    </submittedName>
</protein>
<dbReference type="InterPro" id="IPR025702">
    <property type="entry name" value="OXD"/>
</dbReference>
<keyword evidence="4" id="KW-0408">Iron</keyword>
<evidence type="ECO:0000256" key="3">
    <source>
        <dbReference type="ARBA" id="ARBA00022723"/>
    </source>
</evidence>
<proteinExistence type="predicted"/>
<reference evidence="6" key="1">
    <citation type="submission" date="2022-12" db="EMBL/GenBank/DDBJ databases">
        <authorList>
            <person name="Petersen C."/>
        </authorList>
    </citation>
    <scope>NUCLEOTIDE SEQUENCE</scope>
    <source>
        <strain evidence="6">IBT 35673</strain>
    </source>
</reference>
<evidence type="ECO:0000313" key="6">
    <source>
        <dbReference type="EMBL" id="KAJ5329719.1"/>
    </source>
</evidence>
<keyword evidence="5" id="KW-0456">Lyase</keyword>
<dbReference type="Pfam" id="PF13816">
    <property type="entry name" value="Dehydratase_hem"/>
    <property type="match status" value="1"/>
</dbReference>
<evidence type="ECO:0000313" key="7">
    <source>
        <dbReference type="Proteomes" id="UP001147695"/>
    </source>
</evidence>